<accession>A0A4Y2N5Q7</accession>
<feature type="region of interest" description="Disordered" evidence="1">
    <location>
        <begin position="51"/>
        <end position="78"/>
    </location>
</feature>
<gene>
    <name evidence="2" type="ORF">AVEN_143996_1</name>
</gene>
<name>A0A4Y2N5Q7_ARAVE</name>
<feature type="region of interest" description="Disordered" evidence="1">
    <location>
        <begin position="1"/>
        <end position="30"/>
    </location>
</feature>
<dbReference type="Proteomes" id="UP000499080">
    <property type="component" value="Unassembled WGS sequence"/>
</dbReference>
<dbReference type="EMBL" id="BGPR01008467">
    <property type="protein sequence ID" value="GBN33999.1"/>
    <property type="molecule type" value="Genomic_DNA"/>
</dbReference>
<protein>
    <submittedName>
        <fullName evidence="2">Uncharacterized protein</fullName>
    </submittedName>
</protein>
<dbReference type="AlphaFoldDB" id="A0A4Y2N5Q7"/>
<keyword evidence="3" id="KW-1185">Reference proteome</keyword>
<sequence length="78" mass="8680">MTRTTPEPAPPLQTSAPHQREDVSPPTYDLTCNRPNTQCIYSGIGFRAWTPSDPKADSLSIGHSGLSNRKQNRIEEKE</sequence>
<evidence type="ECO:0000313" key="3">
    <source>
        <dbReference type="Proteomes" id="UP000499080"/>
    </source>
</evidence>
<evidence type="ECO:0000256" key="1">
    <source>
        <dbReference type="SAM" id="MobiDB-lite"/>
    </source>
</evidence>
<evidence type="ECO:0000313" key="2">
    <source>
        <dbReference type="EMBL" id="GBN33999.1"/>
    </source>
</evidence>
<comment type="caution">
    <text evidence="2">The sequence shown here is derived from an EMBL/GenBank/DDBJ whole genome shotgun (WGS) entry which is preliminary data.</text>
</comment>
<organism evidence="2 3">
    <name type="scientific">Araneus ventricosus</name>
    <name type="common">Orbweaver spider</name>
    <name type="synonym">Epeira ventricosa</name>
    <dbReference type="NCBI Taxonomy" id="182803"/>
    <lineage>
        <taxon>Eukaryota</taxon>
        <taxon>Metazoa</taxon>
        <taxon>Ecdysozoa</taxon>
        <taxon>Arthropoda</taxon>
        <taxon>Chelicerata</taxon>
        <taxon>Arachnida</taxon>
        <taxon>Araneae</taxon>
        <taxon>Araneomorphae</taxon>
        <taxon>Entelegynae</taxon>
        <taxon>Araneoidea</taxon>
        <taxon>Araneidae</taxon>
        <taxon>Araneus</taxon>
    </lineage>
</organism>
<reference evidence="2 3" key="1">
    <citation type="journal article" date="2019" name="Sci. Rep.">
        <title>Orb-weaving spider Araneus ventricosus genome elucidates the spidroin gene catalogue.</title>
        <authorList>
            <person name="Kono N."/>
            <person name="Nakamura H."/>
            <person name="Ohtoshi R."/>
            <person name="Moran D.A.P."/>
            <person name="Shinohara A."/>
            <person name="Yoshida Y."/>
            <person name="Fujiwara M."/>
            <person name="Mori M."/>
            <person name="Tomita M."/>
            <person name="Arakawa K."/>
        </authorList>
    </citation>
    <scope>NUCLEOTIDE SEQUENCE [LARGE SCALE GENOMIC DNA]</scope>
</reference>
<feature type="non-terminal residue" evidence="2">
    <location>
        <position position="78"/>
    </location>
</feature>
<proteinExistence type="predicted"/>